<dbReference type="InterPro" id="IPR005467">
    <property type="entry name" value="His_kinase_dom"/>
</dbReference>
<name>A0ABT4ER39_9BACI</name>
<dbReference type="Gene3D" id="3.30.450.20">
    <property type="entry name" value="PAS domain"/>
    <property type="match status" value="1"/>
</dbReference>
<dbReference type="NCBIfam" id="TIGR00229">
    <property type="entry name" value="sensory_box"/>
    <property type="match status" value="1"/>
</dbReference>
<evidence type="ECO:0000259" key="10">
    <source>
        <dbReference type="PROSITE" id="PS50109"/>
    </source>
</evidence>
<dbReference type="SMART" id="SM00387">
    <property type="entry name" value="HATPase_c"/>
    <property type="match status" value="1"/>
</dbReference>
<keyword evidence="2" id="KW-0597">Phosphoprotein</keyword>
<evidence type="ECO:0000259" key="11">
    <source>
        <dbReference type="PROSITE" id="PS50112"/>
    </source>
</evidence>
<evidence type="ECO:0000256" key="8">
    <source>
        <dbReference type="PIRNR" id="PIRNR037432"/>
    </source>
</evidence>
<protein>
    <recommendedName>
        <fullName evidence="8">Sensor histidine kinase</fullName>
        <ecNumber evidence="8">2.7.13.3</ecNumber>
    </recommendedName>
</protein>
<evidence type="ECO:0000313" key="13">
    <source>
        <dbReference type="Proteomes" id="UP001527052"/>
    </source>
</evidence>
<evidence type="ECO:0000256" key="4">
    <source>
        <dbReference type="ARBA" id="ARBA00022741"/>
    </source>
</evidence>
<evidence type="ECO:0000256" key="6">
    <source>
        <dbReference type="ARBA" id="ARBA00022840"/>
    </source>
</evidence>
<dbReference type="PANTHER" id="PTHR24421">
    <property type="entry name" value="NITRATE/NITRITE SENSOR PROTEIN NARX-RELATED"/>
    <property type="match status" value="1"/>
</dbReference>
<dbReference type="InterPro" id="IPR017203">
    <property type="entry name" value="Sig_transdc_His_kinase_NreB"/>
</dbReference>
<reference evidence="12 13" key="1">
    <citation type="submission" date="2022-05" db="EMBL/GenBank/DDBJ databases">
        <title>Genome Sequencing of Bee-Associated Microbes.</title>
        <authorList>
            <person name="Dunlap C."/>
        </authorList>
    </citation>
    <scope>NUCLEOTIDE SEQUENCE [LARGE SCALE GENOMIC DNA]</scope>
    <source>
        <strain evidence="12 13">NRRL BD-083</strain>
    </source>
</reference>
<dbReference type="EC" id="2.7.13.3" evidence="8"/>
<keyword evidence="9" id="KW-0175">Coiled coil</keyword>
<dbReference type="Gene3D" id="1.20.5.1930">
    <property type="match status" value="1"/>
</dbReference>
<dbReference type="PANTHER" id="PTHR24421:SF10">
    <property type="entry name" value="NITRATE_NITRITE SENSOR PROTEIN NARQ"/>
    <property type="match status" value="1"/>
</dbReference>
<proteinExistence type="predicted"/>
<dbReference type="GO" id="GO:0016301">
    <property type="term" value="F:kinase activity"/>
    <property type="evidence" value="ECO:0007669"/>
    <property type="project" value="UniProtKB-KW"/>
</dbReference>
<dbReference type="RefSeq" id="WP_268637989.1">
    <property type="nucleotide sequence ID" value="NZ_CP189807.1"/>
</dbReference>
<dbReference type="InterPro" id="IPR000014">
    <property type="entry name" value="PAS"/>
</dbReference>
<dbReference type="InterPro" id="IPR003594">
    <property type="entry name" value="HATPase_dom"/>
</dbReference>
<keyword evidence="5 8" id="KW-0418">Kinase</keyword>
<accession>A0ABT4ER39</accession>
<comment type="caution">
    <text evidence="12">The sequence shown here is derived from an EMBL/GenBank/DDBJ whole genome shotgun (WGS) entry which is preliminary data.</text>
</comment>
<sequence length="345" mass="39912">MEKEQLKNKYLQQIFQYIQDGIIIMNQNREILMMNPSAKRLSGWNLGDRVPFCSFCENRQKSPSEHTCYLIEHNEVPYFLSKMPTYHGSKIDVEMSTALMYSDSKKNEQEFLLVLRDQTLQLKEEEARISKLIIKKLIEAKEEEHKRLAQELHDGVGQSLYTISVALQAIESYVKDNEKLNTYIEEVRNELEQVMNDIKLYSHQLRPHSIDQLGITPTLGTLVDSVQKVHPDISISLETNFEERCHPSVEINIYRVVQEALHNIIKYAKASKVVIRLEKKATNLALYIEDNGVGFDQQQGKKEGLGLKHMEERITMLGGSFNINSAHNKGTQITIQVSNWKDDFR</sequence>
<keyword evidence="6 8" id="KW-0067">ATP-binding</keyword>
<dbReference type="CDD" id="cd16917">
    <property type="entry name" value="HATPase_UhpB-NarQ-NarX-like"/>
    <property type="match status" value="1"/>
</dbReference>
<gene>
    <name evidence="12" type="ORF">M5W82_14385</name>
</gene>
<keyword evidence="7 8" id="KW-0902">Two-component regulatory system</keyword>
<dbReference type="Proteomes" id="UP001527052">
    <property type="component" value="Unassembled WGS sequence"/>
</dbReference>
<organism evidence="12 13">
    <name type="scientific">Lysinibacillus xylanilyticus</name>
    <dbReference type="NCBI Taxonomy" id="582475"/>
    <lineage>
        <taxon>Bacteria</taxon>
        <taxon>Bacillati</taxon>
        <taxon>Bacillota</taxon>
        <taxon>Bacilli</taxon>
        <taxon>Bacillales</taxon>
        <taxon>Bacillaceae</taxon>
        <taxon>Lysinibacillus</taxon>
    </lineage>
</organism>
<dbReference type="PROSITE" id="PS50109">
    <property type="entry name" value="HIS_KIN"/>
    <property type="match status" value="1"/>
</dbReference>
<feature type="domain" description="PAS" evidence="11">
    <location>
        <begin position="7"/>
        <end position="45"/>
    </location>
</feature>
<dbReference type="Gene3D" id="3.30.565.10">
    <property type="entry name" value="Histidine kinase-like ATPase, C-terminal domain"/>
    <property type="match status" value="1"/>
</dbReference>
<dbReference type="SUPFAM" id="SSF55785">
    <property type="entry name" value="PYP-like sensor domain (PAS domain)"/>
    <property type="match status" value="1"/>
</dbReference>
<keyword evidence="13" id="KW-1185">Reference proteome</keyword>
<dbReference type="Pfam" id="PF13188">
    <property type="entry name" value="PAS_8"/>
    <property type="match status" value="1"/>
</dbReference>
<evidence type="ECO:0000256" key="1">
    <source>
        <dbReference type="ARBA" id="ARBA00000085"/>
    </source>
</evidence>
<evidence type="ECO:0000256" key="2">
    <source>
        <dbReference type="ARBA" id="ARBA00022553"/>
    </source>
</evidence>
<evidence type="ECO:0000256" key="9">
    <source>
        <dbReference type="SAM" id="Coils"/>
    </source>
</evidence>
<feature type="coiled-coil region" evidence="9">
    <location>
        <begin position="170"/>
        <end position="204"/>
    </location>
</feature>
<dbReference type="InterPro" id="IPR035965">
    <property type="entry name" value="PAS-like_dom_sf"/>
</dbReference>
<dbReference type="PROSITE" id="PS50112">
    <property type="entry name" value="PAS"/>
    <property type="match status" value="1"/>
</dbReference>
<feature type="domain" description="Histidine kinase" evidence="10">
    <location>
        <begin position="151"/>
        <end position="341"/>
    </location>
</feature>
<dbReference type="InterPro" id="IPR011712">
    <property type="entry name" value="Sig_transdc_His_kin_sub3_dim/P"/>
</dbReference>
<evidence type="ECO:0000256" key="3">
    <source>
        <dbReference type="ARBA" id="ARBA00022679"/>
    </source>
</evidence>
<evidence type="ECO:0000256" key="7">
    <source>
        <dbReference type="ARBA" id="ARBA00023012"/>
    </source>
</evidence>
<dbReference type="SUPFAM" id="SSF55874">
    <property type="entry name" value="ATPase domain of HSP90 chaperone/DNA topoisomerase II/histidine kinase"/>
    <property type="match status" value="1"/>
</dbReference>
<dbReference type="InterPro" id="IPR050482">
    <property type="entry name" value="Sensor_HK_TwoCompSys"/>
</dbReference>
<keyword evidence="3 8" id="KW-0808">Transferase</keyword>
<dbReference type="InterPro" id="IPR036890">
    <property type="entry name" value="HATPase_C_sf"/>
</dbReference>
<evidence type="ECO:0000256" key="5">
    <source>
        <dbReference type="ARBA" id="ARBA00022777"/>
    </source>
</evidence>
<dbReference type="PIRSF" id="PIRSF037432">
    <property type="entry name" value="STHK_NreB"/>
    <property type="match status" value="1"/>
</dbReference>
<dbReference type="Pfam" id="PF02518">
    <property type="entry name" value="HATPase_c"/>
    <property type="match status" value="1"/>
</dbReference>
<dbReference type="EMBL" id="JAMDLZ010000023">
    <property type="protein sequence ID" value="MCY9548142.1"/>
    <property type="molecule type" value="Genomic_DNA"/>
</dbReference>
<keyword evidence="4 8" id="KW-0547">Nucleotide-binding</keyword>
<dbReference type="Pfam" id="PF07730">
    <property type="entry name" value="HisKA_3"/>
    <property type="match status" value="1"/>
</dbReference>
<comment type="catalytic activity">
    <reaction evidence="1 8">
        <text>ATP + protein L-histidine = ADP + protein N-phospho-L-histidine.</text>
        <dbReference type="EC" id="2.7.13.3"/>
    </reaction>
</comment>
<evidence type="ECO:0000313" key="12">
    <source>
        <dbReference type="EMBL" id="MCY9548142.1"/>
    </source>
</evidence>